<evidence type="ECO:0000256" key="2">
    <source>
        <dbReference type="ARBA" id="ARBA00023239"/>
    </source>
</evidence>
<dbReference type="PANTHER" id="PTHR22789:SF0">
    <property type="entry name" value="3-OXO-TETRONATE 4-PHOSPHATE DECARBOXYLASE-RELATED"/>
    <property type="match status" value="1"/>
</dbReference>
<dbReference type="GO" id="GO:0005829">
    <property type="term" value="C:cytosol"/>
    <property type="evidence" value="ECO:0007669"/>
    <property type="project" value="TreeGrafter"/>
</dbReference>
<dbReference type="SMART" id="SM01007">
    <property type="entry name" value="Aldolase_II"/>
    <property type="match status" value="1"/>
</dbReference>
<feature type="domain" description="Class II aldolase/adducin N-terminal" evidence="3">
    <location>
        <begin position="24"/>
        <end position="204"/>
    </location>
</feature>
<comment type="caution">
    <text evidence="4">The sequence shown here is derived from an EMBL/GenBank/DDBJ whole genome shotgun (WGS) entry which is preliminary data.</text>
</comment>
<organism evidence="4 5">
    <name type="scientific">[Clostridium] asparagiforme DSM 15981</name>
    <dbReference type="NCBI Taxonomy" id="518636"/>
    <lineage>
        <taxon>Bacteria</taxon>
        <taxon>Bacillati</taxon>
        <taxon>Bacillota</taxon>
        <taxon>Clostridia</taxon>
        <taxon>Lachnospirales</taxon>
        <taxon>Lachnospiraceae</taxon>
        <taxon>Enterocloster</taxon>
    </lineage>
</organism>
<dbReference type="AlphaFoldDB" id="C0D507"/>
<reference evidence="4 5" key="2">
    <citation type="submission" date="2009-02" db="EMBL/GenBank/DDBJ databases">
        <title>Draft genome sequence of Clostridium asparagiforme (DSM 15981).</title>
        <authorList>
            <person name="Sudarsanam P."/>
            <person name="Ley R."/>
            <person name="Guruge J."/>
            <person name="Turnbaugh P.J."/>
            <person name="Mahowald M."/>
            <person name="Liep D."/>
            <person name="Gordon J."/>
        </authorList>
    </citation>
    <scope>NUCLEOTIDE SEQUENCE [LARGE SCALE GENOMIC DNA]</scope>
    <source>
        <strain evidence="4 5">DSM 15981</strain>
    </source>
</reference>
<evidence type="ECO:0000259" key="3">
    <source>
        <dbReference type="SMART" id="SM01007"/>
    </source>
</evidence>
<gene>
    <name evidence="4" type="ORF">CLOSTASPAR_04353</name>
</gene>
<evidence type="ECO:0000256" key="1">
    <source>
        <dbReference type="ARBA" id="ARBA00022723"/>
    </source>
</evidence>
<dbReference type="Pfam" id="PF00596">
    <property type="entry name" value="Aldolase_II"/>
    <property type="match status" value="1"/>
</dbReference>
<protein>
    <submittedName>
        <fullName evidence="4">Putative aldolase</fullName>
    </submittedName>
</protein>
<dbReference type="SUPFAM" id="SSF53639">
    <property type="entry name" value="AraD/HMP-PK domain-like"/>
    <property type="match status" value="1"/>
</dbReference>
<dbReference type="PANTHER" id="PTHR22789">
    <property type="entry name" value="FUCULOSE PHOSPHATE ALDOLASE"/>
    <property type="match status" value="1"/>
</dbReference>
<reference evidence="4 5" key="1">
    <citation type="submission" date="2009-01" db="EMBL/GenBank/DDBJ databases">
        <authorList>
            <person name="Fulton L."/>
            <person name="Clifton S."/>
            <person name="Fulton B."/>
            <person name="Xu J."/>
            <person name="Minx P."/>
            <person name="Pepin K.H."/>
            <person name="Johnson M."/>
            <person name="Bhonagiri V."/>
            <person name="Nash W.E."/>
            <person name="Mardis E.R."/>
            <person name="Wilson R.K."/>
        </authorList>
    </citation>
    <scope>NUCLEOTIDE SEQUENCE [LARGE SCALE GENOMIC DNA]</scope>
    <source>
        <strain evidence="4 5">DSM 15981</strain>
    </source>
</reference>
<dbReference type="InterPro" id="IPR050197">
    <property type="entry name" value="Aldolase_class_II_sugar_metab"/>
</dbReference>
<dbReference type="RefSeq" id="WP_007714780.1">
    <property type="nucleotide sequence ID" value="NZ_CP102272.1"/>
</dbReference>
<dbReference type="GO" id="GO:0016832">
    <property type="term" value="F:aldehyde-lyase activity"/>
    <property type="evidence" value="ECO:0007669"/>
    <property type="project" value="TreeGrafter"/>
</dbReference>
<dbReference type="HOGENOM" id="CLU_006033_3_2_9"/>
<evidence type="ECO:0000313" key="5">
    <source>
        <dbReference type="Proteomes" id="UP000004756"/>
    </source>
</evidence>
<dbReference type="EMBL" id="ACCJ01000357">
    <property type="protein sequence ID" value="EEG53585.1"/>
    <property type="molecule type" value="Genomic_DNA"/>
</dbReference>
<dbReference type="Proteomes" id="UP000004756">
    <property type="component" value="Unassembled WGS sequence"/>
</dbReference>
<dbReference type="GO" id="GO:0019323">
    <property type="term" value="P:pentose catabolic process"/>
    <property type="evidence" value="ECO:0007669"/>
    <property type="project" value="TreeGrafter"/>
</dbReference>
<keyword evidence="1" id="KW-0479">Metal-binding</keyword>
<keyword evidence="2" id="KW-0456">Lyase</keyword>
<name>C0D507_9FIRM</name>
<dbReference type="GO" id="GO:0046872">
    <property type="term" value="F:metal ion binding"/>
    <property type="evidence" value="ECO:0007669"/>
    <property type="project" value="UniProtKB-KW"/>
</dbReference>
<dbReference type="InterPro" id="IPR001303">
    <property type="entry name" value="Aldolase_II/adducin_N"/>
</dbReference>
<dbReference type="InterPro" id="IPR036409">
    <property type="entry name" value="Aldolase_II/adducin_N_sf"/>
</dbReference>
<keyword evidence="5" id="KW-1185">Reference proteome</keyword>
<dbReference type="Gene3D" id="3.40.225.10">
    <property type="entry name" value="Class II aldolase/adducin N-terminal domain"/>
    <property type="match status" value="1"/>
</dbReference>
<proteinExistence type="predicted"/>
<evidence type="ECO:0000313" key="4">
    <source>
        <dbReference type="EMBL" id="EEG53585.1"/>
    </source>
</evidence>
<accession>C0D507</accession>
<sequence length="215" mass="23425">MKDMNQKQYLPEIPADNDLETILSDAVWAAHSLFRRGKTSGSSANLSVIHNGVIYISASGTCFGTLTTSDFAAVAPDGTVLPGKKPSKELPLHRMLYQSDAAVRAVIHTHSTYSVLWSCTNYATAHPFNCIPPITPYLGMKLGPVGLVPYEKPGSEELFAAFGNALGKSSGFLLNRHGPVVPGRDVMDAFFRLEELEESARIAWELRNETDFPIA</sequence>